<accession>A0A1I6T125</accession>
<evidence type="ECO:0000313" key="2">
    <source>
        <dbReference type="Proteomes" id="UP000198788"/>
    </source>
</evidence>
<sequence>MREHGTLTETPKDIPDAVFALPSTLNWMKALAILTTELGVDFQNARTFYQRVQRRDLAEPQLNSVFEQLLFSLNQLAALRALTAVPNKADVARVGIVTWYYGVYGAASAMIAAADGSFPETHAMTALQWDRQFANPKLAMPPFADRLSSVKKTDADAELAAPRSRGQYSLTTTPTTLEQAWGCSAEYLSGTAAWERWNQEQRVRSSPAFKALEVEDFRTKAARELRDAAFVRKSICFLHEASRYRGKANYRDAIYLAYGRSVSTLVDGFIDDLAIVLSRFSAMAAGYSSVRMGRDRWTEFMTDLEARRAISLSPLEVWS</sequence>
<dbReference type="STRING" id="871741.SAMN05192570_2859"/>
<evidence type="ECO:0000313" key="1">
    <source>
        <dbReference type="EMBL" id="SFS82974.1"/>
    </source>
</evidence>
<protein>
    <submittedName>
        <fullName evidence="1">Uncharacterized protein</fullName>
    </submittedName>
</protein>
<dbReference type="RefSeq" id="WP_218151464.1">
    <property type="nucleotide sequence ID" value="NZ_FOZV01000007.1"/>
</dbReference>
<gene>
    <name evidence="1" type="ORF">SAMN05192570_2859</name>
</gene>
<dbReference type="Proteomes" id="UP000198788">
    <property type="component" value="Unassembled WGS sequence"/>
</dbReference>
<keyword evidence="2" id="KW-1185">Reference proteome</keyword>
<name>A0A1I6T125_9CAUL</name>
<organism evidence="1 2">
    <name type="scientific">Brevundimonas viscosa</name>
    <dbReference type="NCBI Taxonomy" id="871741"/>
    <lineage>
        <taxon>Bacteria</taxon>
        <taxon>Pseudomonadati</taxon>
        <taxon>Pseudomonadota</taxon>
        <taxon>Alphaproteobacteria</taxon>
        <taxon>Caulobacterales</taxon>
        <taxon>Caulobacteraceae</taxon>
        <taxon>Brevundimonas</taxon>
    </lineage>
</organism>
<dbReference type="AlphaFoldDB" id="A0A1I6T125"/>
<reference evidence="2" key="1">
    <citation type="submission" date="2016-10" db="EMBL/GenBank/DDBJ databases">
        <authorList>
            <person name="Varghese N."/>
            <person name="Submissions S."/>
        </authorList>
    </citation>
    <scope>NUCLEOTIDE SEQUENCE [LARGE SCALE GENOMIC DNA]</scope>
    <source>
        <strain evidence="2">CGMCC 1.10683</strain>
    </source>
</reference>
<dbReference type="EMBL" id="FOZV01000007">
    <property type="protein sequence ID" value="SFS82974.1"/>
    <property type="molecule type" value="Genomic_DNA"/>
</dbReference>
<proteinExistence type="predicted"/>